<organism evidence="3 4">
    <name type="scientific">Oxalobacter vibrioformis</name>
    <dbReference type="NCBI Taxonomy" id="933080"/>
    <lineage>
        <taxon>Bacteria</taxon>
        <taxon>Pseudomonadati</taxon>
        <taxon>Pseudomonadota</taxon>
        <taxon>Betaproteobacteria</taxon>
        <taxon>Burkholderiales</taxon>
        <taxon>Oxalobacteraceae</taxon>
        <taxon>Oxalobacter</taxon>
    </lineage>
</organism>
<dbReference type="Pfam" id="PF05229">
    <property type="entry name" value="SCPU"/>
    <property type="match status" value="1"/>
</dbReference>
<dbReference type="InterPro" id="IPR007893">
    <property type="entry name" value="Spore_coat_U/FanG"/>
</dbReference>
<dbReference type="SMART" id="SM00972">
    <property type="entry name" value="SCPU"/>
    <property type="match status" value="1"/>
</dbReference>
<proteinExistence type="predicted"/>
<accession>A0A9E9LUC0</accession>
<feature type="signal peptide" evidence="1">
    <location>
        <begin position="1"/>
        <end position="32"/>
    </location>
</feature>
<dbReference type="AlphaFoldDB" id="A0A9E9LUC0"/>
<evidence type="ECO:0000259" key="2">
    <source>
        <dbReference type="Pfam" id="PF05229"/>
    </source>
</evidence>
<dbReference type="EMBL" id="CP098242">
    <property type="protein sequence ID" value="WAW09004.1"/>
    <property type="molecule type" value="Genomic_DNA"/>
</dbReference>
<keyword evidence="4" id="KW-1185">Reference proteome</keyword>
<sequence>MRNASFHVRFCRHCKNIFLILFGLSAFTLAHAATVNGIISVTITLTDSCLVNGATPTAGGTWGTLDFGSHPTGFTQADAQVEGQASSPITVQCRSATAPTVSIISGINDTQGGSHAHAMANGSNYVPYDIYSDTARSISVVNNTTFFTSANNGTVENINIYGRAYGNSPIPPSGTYTDELTVQLTY</sequence>
<reference evidence="3" key="1">
    <citation type="journal article" date="2022" name="Front. Microbiol.">
        <title>New perspectives on an old grouping: The genomic and phenotypic variability of Oxalobacter formigenes and the implications for calcium oxalate stone prevention.</title>
        <authorList>
            <person name="Chmiel J.A."/>
            <person name="Carr C."/>
            <person name="Stuivenberg G.A."/>
            <person name="Venema R."/>
            <person name="Chanyi R.M."/>
            <person name="Al K.F."/>
            <person name="Giguere D."/>
            <person name="Say H."/>
            <person name="Akouris P.P."/>
            <person name="Dominguez Romero S.A."/>
            <person name="Kwong A."/>
            <person name="Tai V."/>
            <person name="Koval S.F."/>
            <person name="Razvi H."/>
            <person name="Bjazevic J."/>
            <person name="Burton J.P."/>
        </authorList>
    </citation>
    <scope>NUCLEOTIDE SEQUENCE</scope>
    <source>
        <strain evidence="3">WoOx3</strain>
    </source>
</reference>
<gene>
    <name evidence="3" type="ORF">NB640_06820</name>
</gene>
<dbReference type="Proteomes" id="UP001156215">
    <property type="component" value="Chromosome"/>
</dbReference>
<protein>
    <submittedName>
        <fullName evidence="3">Spore coat U domain-containing protein</fullName>
    </submittedName>
</protein>
<dbReference type="KEGG" id="ovb:NB640_06820"/>
<name>A0A9E9LUC0_9BURK</name>
<dbReference type="InterPro" id="IPR053167">
    <property type="entry name" value="Spore_coat_component"/>
</dbReference>
<feature type="chain" id="PRO_5039262173" evidence="1">
    <location>
        <begin position="33"/>
        <end position="186"/>
    </location>
</feature>
<keyword evidence="1" id="KW-0732">Signal</keyword>
<dbReference type="PANTHER" id="PTHR37089">
    <property type="entry name" value="PROTEIN U-RELATED"/>
    <property type="match status" value="1"/>
</dbReference>
<evidence type="ECO:0000313" key="3">
    <source>
        <dbReference type="EMBL" id="WAW09004.1"/>
    </source>
</evidence>
<evidence type="ECO:0000313" key="4">
    <source>
        <dbReference type="Proteomes" id="UP001156215"/>
    </source>
</evidence>
<evidence type="ECO:0000256" key="1">
    <source>
        <dbReference type="SAM" id="SignalP"/>
    </source>
</evidence>
<feature type="domain" description="Spore coat protein U/FanG" evidence="2">
    <location>
        <begin position="39"/>
        <end position="182"/>
    </location>
</feature>
<dbReference type="RefSeq" id="WP_269307997.1">
    <property type="nucleotide sequence ID" value="NZ_CP098242.1"/>
</dbReference>